<organism evidence="1 2">
    <name type="scientific">Drechslerella stenobrocha 248</name>
    <dbReference type="NCBI Taxonomy" id="1043628"/>
    <lineage>
        <taxon>Eukaryota</taxon>
        <taxon>Fungi</taxon>
        <taxon>Dikarya</taxon>
        <taxon>Ascomycota</taxon>
        <taxon>Pezizomycotina</taxon>
        <taxon>Orbiliomycetes</taxon>
        <taxon>Orbiliales</taxon>
        <taxon>Orbiliaceae</taxon>
        <taxon>Drechslerella</taxon>
    </lineage>
</organism>
<keyword evidence="2" id="KW-1185">Reference proteome</keyword>
<name>W7ICS9_9PEZI</name>
<dbReference type="Proteomes" id="UP000024837">
    <property type="component" value="Unassembled WGS sequence"/>
</dbReference>
<proteinExistence type="predicted"/>
<dbReference type="AlphaFoldDB" id="W7ICS9"/>
<dbReference type="HOGENOM" id="CLU_114191_0_0_1"/>
<evidence type="ECO:0000313" key="1">
    <source>
        <dbReference type="EMBL" id="EWC46945.1"/>
    </source>
</evidence>
<sequence length="209" mass="23617">MAPRTGYFTTVMGMCDPDRFYRPTLAHRSASSFTSWSSHQSEPMRHGYGGYHNPSSSGMATPDSRSTYAYQCHNHQAAMAAAPQNHYQQRNVYQPRMAGASTRRGGFHSHEDVLRSARAHNSDISGEYEKFRPVPIAPSDGSLEFSDDFPSNAHELFLMDFRELQDLCSLFRIDAGRSRTDHINAFLKHIGAIHIGRAYSERDNYGSEY</sequence>
<dbReference type="OrthoDB" id="5286990at2759"/>
<evidence type="ECO:0000313" key="2">
    <source>
        <dbReference type="Proteomes" id="UP000024837"/>
    </source>
</evidence>
<gene>
    <name evidence="1" type="ORF">DRE_03707</name>
</gene>
<reference evidence="1 2" key="1">
    <citation type="submission" date="2013-05" db="EMBL/GenBank/DDBJ databases">
        <title>Drechslerella stenobrocha genome reveals carnivorous origination and mechanical trapping mechanism of predatory fungi.</title>
        <authorList>
            <person name="Liu X."/>
            <person name="Zhang W."/>
            <person name="Liu K."/>
        </authorList>
    </citation>
    <scope>NUCLEOTIDE SEQUENCE [LARGE SCALE GENOMIC DNA]</scope>
    <source>
        <strain evidence="1 2">248</strain>
    </source>
</reference>
<protein>
    <submittedName>
        <fullName evidence="1">Uncharacterized protein</fullName>
    </submittedName>
</protein>
<dbReference type="EMBL" id="KI966413">
    <property type="protein sequence ID" value="EWC46945.1"/>
    <property type="molecule type" value="Genomic_DNA"/>
</dbReference>
<accession>W7ICS9</accession>